<proteinExistence type="predicted"/>
<reference evidence="1 2" key="1">
    <citation type="submission" date="2019-06" db="EMBL/GenBank/DDBJ databases">
        <title>Genome sequencing of plant associated microbes to promote plant fitness in Sorghum bicolor and Oryza sativa.</title>
        <authorList>
            <person name="Coleman-Derr D."/>
        </authorList>
    </citation>
    <scope>NUCLEOTIDE SEQUENCE [LARGE SCALE GENOMIC DNA]</scope>
    <source>
        <strain evidence="1 2">KV-663</strain>
    </source>
</reference>
<dbReference type="AlphaFoldDB" id="A0A543HX74"/>
<dbReference type="Proteomes" id="UP000316747">
    <property type="component" value="Unassembled WGS sequence"/>
</dbReference>
<accession>A0A543HX74</accession>
<protein>
    <submittedName>
        <fullName evidence="1">Uncharacterized protein</fullName>
    </submittedName>
</protein>
<sequence length="38" mass="4381">MPTRTRVNDAHFCIKRSRFLMSGSDPVTPILVVRRADH</sequence>
<comment type="caution">
    <text evidence="1">The sequence shown here is derived from an EMBL/GenBank/DDBJ whole genome shotgun (WGS) entry which is preliminary data.</text>
</comment>
<organism evidence="1 2">
    <name type="scientific">Humibacillus xanthopallidus</name>
    <dbReference type="NCBI Taxonomy" id="412689"/>
    <lineage>
        <taxon>Bacteria</taxon>
        <taxon>Bacillati</taxon>
        <taxon>Actinomycetota</taxon>
        <taxon>Actinomycetes</taxon>
        <taxon>Micrococcales</taxon>
        <taxon>Intrasporangiaceae</taxon>
        <taxon>Humibacillus</taxon>
    </lineage>
</organism>
<gene>
    <name evidence="1" type="ORF">FBY41_2934</name>
</gene>
<keyword evidence="2" id="KW-1185">Reference proteome</keyword>
<evidence type="ECO:0000313" key="2">
    <source>
        <dbReference type="Proteomes" id="UP000316747"/>
    </source>
</evidence>
<name>A0A543HX74_9MICO</name>
<dbReference type="EMBL" id="VFPM01000002">
    <property type="protein sequence ID" value="TQM62889.1"/>
    <property type="molecule type" value="Genomic_DNA"/>
</dbReference>
<evidence type="ECO:0000313" key="1">
    <source>
        <dbReference type="EMBL" id="TQM62889.1"/>
    </source>
</evidence>